<sequence>MGRAVTRRFPKTHEKISQSERLAGMARTFLIGVIGGDGSVRAIAPDWSKRRFPMTPEKLAHVTLYQSFLFGGAAVAERLDCSPPTKANRAQSLDGPLPDFHKWESCRTMPLAGRFSAGSPVSPDLSFRRCTILTSSHSARYISSTRMKGRGKQEIPEITRLPAASSGKIFKCENPGVSRPRIGPSSPWWKASRLTSQPPRLCAVKSVLATQQAHLFQSTVLEIHVEVITYNSCGMWKGTVILTRHTLLDRDPVLWVANLLTHLGQFIELGAAHQCTALCD</sequence>
<organism evidence="1 2">
    <name type="scientific">Dryococelus australis</name>
    <dbReference type="NCBI Taxonomy" id="614101"/>
    <lineage>
        <taxon>Eukaryota</taxon>
        <taxon>Metazoa</taxon>
        <taxon>Ecdysozoa</taxon>
        <taxon>Arthropoda</taxon>
        <taxon>Hexapoda</taxon>
        <taxon>Insecta</taxon>
        <taxon>Pterygota</taxon>
        <taxon>Neoptera</taxon>
        <taxon>Polyneoptera</taxon>
        <taxon>Phasmatodea</taxon>
        <taxon>Verophasmatodea</taxon>
        <taxon>Anareolatae</taxon>
        <taxon>Phasmatidae</taxon>
        <taxon>Eurycanthinae</taxon>
        <taxon>Dryococelus</taxon>
    </lineage>
</organism>
<comment type="caution">
    <text evidence="1">The sequence shown here is derived from an EMBL/GenBank/DDBJ whole genome shotgun (WGS) entry which is preliminary data.</text>
</comment>
<dbReference type="Proteomes" id="UP001159363">
    <property type="component" value="Chromosome X"/>
</dbReference>
<gene>
    <name evidence="1" type="ORF">PR048_011720</name>
</gene>
<proteinExistence type="predicted"/>
<name>A0ABQ9HMG5_9NEOP</name>
<accession>A0ABQ9HMG5</accession>
<keyword evidence="2" id="KW-1185">Reference proteome</keyword>
<evidence type="ECO:0000313" key="2">
    <source>
        <dbReference type="Proteomes" id="UP001159363"/>
    </source>
</evidence>
<reference evidence="1 2" key="1">
    <citation type="submission" date="2023-02" db="EMBL/GenBank/DDBJ databases">
        <title>LHISI_Scaffold_Assembly.</title>
        <authorList>
            <person name="Stuart O.P."/>
            <person name="Cleave R."/>
            <person name="Magrath M.J.L."/>
            <person name="Mikheyev A.S."/>
        </authorList>
    </citation>
    <scope>NUCLEOTIDE SEQUENCE [LARGE SCALE GENOMIC DNA]</scope>
    <source>
        <strain evidence="1">Daus_M_001</strain>
        <tissue evidence="1">Leg muscle</tissue>
    </source>
</reference>
<evidence type="ECO:0000313" key="1">
    <source>
        <dbReference type="EMBL" id="KAJ8885522.1"/>
    </source>
</evidence>
<dbReference type="EMBL" id="JARBHB010000004">
    <property type="protein sequence ID" value="KAJ8885522.1"/>
    <property type="molecule type" value="Genomic_DNA"/>
</dbReference>
<protein>
    <submittedName>
        <fullName evidence="1">Uncharacterized protein</fullName>
    </submittedName>
</protein>